<evidence type="ECO:0000313" key="1">
    <source>
        <dbReference type="EMBL" id="KIP11286.1"/>
    </source>
</evidence>
<evidence type="ECO:0000313" key="2">
    <source>
        <dbReference type="Proteomes" id="UP000053257"/>
    </source>
</evidence>
<proteinExistence type="predicted"/>
<protein>
    <submittedName>
        <fullName evidence="1">Uncharacterized protein</fullName>
    </submittedName>
</protein>
<dbReference type="HOGENOM" id="CLU_2997202_0_0_1"/>
<name>A0A0C3S5K1_PHLG1</name>
<gene>
    <name evidence="1" type="ORF">PHLGIDRAFT_18040</name>
</gene>
<dbReference type="EMBL" id="KN840447">
    <property type="protein sequence ID" value="KIP11286.1"/>
    <property type="molecule type" value="Genomic_DNA"/>
</dbReference>
<reference evidence="1 2" key="1">
    <citation type="journal article" date="2014" name="PLoS Genet.">
        <title>Analysis of the Phlebiopsis gigantea genome, transcriptome and secretome provides insight into its pioneer colonization strategies of wood.</title>
        <authorList>
            <person name="Hori C."/>
            <person name="Ishida T."/>
            <person name="Igarashi K."/>
            <person name="Samejima M."/>
            <person name="Suzuki H."/>
            <person name="Master E."/>
            <person name="Ferreira P."/>
            <person name="Ruiz-Duenas F.J."/>
            <person name="Held B."/>
            <person name="Canessa P."/>
            <person name="Larrondo L.F."/>
            <person name="Schmoll M."/>
            <person name="Druzhinina I.S."/>
            <person name="Kubicek C.P."/>
            <person name="Gaskell J.A."/>
            <person name="Kersten P."/>
            <person name="St John F."/>
            <person name="Glasner J."/>
            <person name="Sabat G."/>
            <person name="Splinter BonDurant S."/>
            <person name="Syed K."/>
            <person name="Yadav J."/>
            <person name="Mgbeahuruike A.C."/>
            <person name="Kovalchuk A."/>
            <person name="Asiegbu F.O."/>
            <person name="Lackner G."/>
            <person name="Hoffmeister D."/>
            <person name="Rencoret J."/>
            <person name="Gutierrez A."/>
            <person name="Sun H."/>
            <person name="Lindquist E."/>
            <person name="Barry K."/>
            <person name="Riley R."/>
            <person name="Grigoriev I.V."/>
            <person name="Henrissat B."/>
            <person name="Kues U."/>
            <person name="Berka R.M."/>
            <person name="Martinez A.T."/>
            <person name="Covert S.F."/>
            <person name="Blanchette R.A."/>
            <person name="Cullen D."/>
        </authorList>
    </citation>
    <scope>NUCLEOTIDE SEQUENCE [LARGE SCALE GENOMIC DNA]</scope>
    <source>
        <strain evidence="1 2">11061_1 CR5-6</strain>
    </source>
</reference>
<dbReference type="Proteomes" id="UP000053257">
    <property type="component" value="Unassembled WGS sequence"/>
</dbReference>
<accession>A0A0C3S5K1</accession>
<organism evidence="1 2">
    <name type="scientific">Phlebiopsis gigantea (strain 11061_1 CR5-6)</name>
    <name type="common">White-rot fungus</name>
    <name type="synonym">Peniophora gigantea</name>
    <dbReference type="NCBI Taxonomy" id="745531"/>
    <lineage>
        <taxon>Eukaryota</taxon>
        <taxon>Fungi</taxon>
        <taxon>Dikarya</taxon>
        <taxon>Basidiomycota</taxon>
        <taxon>Agaricomycotina</taxon>
        <taxon>Agaricomycetes</taxon>
        <taxon>Polyporales</taxon>
        <taxon>Phanerochaetaceae</taxon>
        <taxon>Phlebiopsis</taxon>
    </lineage>
</organism>
<dbReference type="AlphaFoldDB" id="A0A0C3S5K1"/>
<sequence>MDDPMAPSYEPQYFDSDILAMLSTAPTSLEWGDWGTYLNNLNDVDNVRDLSNGMSHL</sequence>
<keyword evidence="2" id="KW-1185">Reference proteome</keyword>